<reference evidence="2 3" key="1">
    <citation type="submission" date="2015-05" db="EMBL/GenBank/DDBJ databases">
        <authorList>
            <person name="Wang D.B."/>
            <person name="Wang M."/>
        </authorList>
    </citation>
    <scope>NUCLEOTIDE SEQUENCE [LARGE SCALE GENOMIC DNA]</scope>
    <source>
        <strain evidence="2">VL1</strain>
    </source>
</reference>
<feature type="compositionally biased region" description="Low complexity" evidence="1">
    <location>
        <begin position="84"/>
        <end position="94"/>
    </location>
</feature>
<evidence type="ECO:0000313" key="3">
    <source>
        <dbReference type="Proteomes" id="UP000044602"/>
    </source>
</evidence>
<evidence type="ECO:0000313" key="2">
    <source>
        <dbReference type="EMBL" id="CRK11406.1"/>
    </source>
</evidence>
<protein>
    <submittedName>
        <fullName evidence="2">Uncharacterized protein</fullName>
    </submittedName>
</protein>
<feature type="region of interest" description="Disordered" evidence="1">
    <location>
        <begin position="73"/>
        <end position="170"/>
    </location>
</feature>
<evidence type="ECO:0000256" key="1">
    <source>
        <dbReference type="SAM" id="MobiDB-lite"/>
    </source>
</evidence>
<accession>A0A0G4KP04</accession>
<keyword evidence="3" id="KW-1185">Reference proteome</keyword>
<organism evidence="2 3">
    <name type="scientific">Verticillium longisporum</name>
    <name type="common">Verticillium dahliae var. longisporum</name>
    <dbReference type="NCBI Taxonomy" id="100787"/>
    <lineage>
        <taxon>Eukaryota</taxon>
        <taxon>Fungi</taxon>
        <taxon>Dikarya</taxon>
        <taxon>Ascomycota</taxon>
        <taxon>Pezizomycotina</taxon>
        <taxon>Sordariomycetes</taxon>
        <taxon>Hypocreomycetidae</taxon>
        <taxon>Glomerellales</taxon>
        <taxon>Plectosphaerellaceae</taxon>
        <taxon>Verticillium</taxon>
    </lineage>
</organism>
<dbReference type="EMBL" id="CVQH01002891">
    <property type="protein sequence ID" value="CRK11406.1"/>
    <property type="molecule type" value="Genomic_DNA"/>
</dbReference>
<dbReference type="Proteomes" id="UP000044602">
    <property type="component" value="Unassembled WGS sequence"/>
</dbReference>
<feature type="region of interest" description="Disordered" evidence="1">
    <location>
        <begin position="1"/>
        <end position="23"/>
    </location>
</feature>
<feature type="compositionally biased region" description="Basic residues" evidence="1">
    <location>
        <begin position="1"/>
        <end position="14"/>
    </location>
</feature>
<proteinExistence type="predicted"/>
<dbReference type="AlphaFoldDB" id="A0A0G4KP04"/>
<gene>
    <name evidence="2" type="ORF">BN1708_010144</name>
</gene>
<name>A0A0G4KP04_VERLO</name>
<sequence>MPVNLHRHPSHRVAHASTSLGKLQKPARQARHLFLFPPSPSKPLSAAQLRAPPSLSHCGCNGMIVPSHTSLTFQRAQPARAPSAGQWAAQQGQQNVSPTKVARNAEAPNPEHTNDAKPAFTGSRPSLSGAGKANQEIGPKAGPPAENRPVTKAQPAIHQPQPRSMPSSALSLLLAKSSCRTRFG</sequence>